<dbReference type="InterPro" id="IPR014756">
    <property type="entry name" value="Ig_E-set"/>
</dbReference>
<dbReference type="SUPFAM" id="SSF81296">
    <property type="entry name" value="E set domains"/>
    <property type="match status" value="2"/>
</dbReference>
<dbReference type="GO" id="GO:0005737">
    <property type="term" value="C:cytoplasm"/>
    <property type="evidence" value="ECO:0007669"/>
    <property type="project" value="TreeGrafter"/>
</dbReference>
<dbReference type="Pfam" id="PF02752">
    <property type="entry name" value="Arrestin_C"/>
    <property type="match status" value="1"/>
</dbReference>
<protein>
    <submittedName>
        <fullName evidence="3">Arrestin domain-containing protein 3-like</fullName>
    </submittedName>
</protein>
<dbReference type="GO" id="GO:0005886">
    <property type="term" value="C:plasma membrane"/>
    <property type="evidence" value="ECO:0007669"/>
    <property type="project" value="TreeGrafter"/>
</dbReference>
<dbReference type="AlphaFoldDB" id="A0AAV1G5K6"/>
<sequence length="362" mass="40499">MSSDIQISVEYNPINKKDIFTAGDYISGKIKLELAKVCQIEKLIVKLKGKAEVRWTEHYGRTVVVYHKKEKYFSIRSDVIQTSHGQNNIGPGSHEYPFTFQIPAGDLPSSFKGSHGKIKYTLEAVLSRSMRRDSKAKTEFTLINWNLSRDAIVMAPQNQGIDKKMKLFTSGEVGMDVKIARTGYQQGEGIQVVAAIQNRSSREIRPKFCLYKKYSYFAQKKRKLETKDILKEVGEPIPPSSSQTVTRTITIPADTCVSILNCQVVRAEYRLRVYLDVKYASDPQIKFPIIILPAVTETEEEQQPAYGFGAFANSDMFGGPSFFSNPSNTGPSAPPPPYGAHHVYPSLASFDGKSQSLFKTSV</sequence>
<evidence type="ECO:0000313" key="3">
    <source>
        <dbReference type="EMBL" id="CAJ1068486.1"/>
    </source>
</evidence>
<dbReference type="PANTHER" id="PTHR11188">
    <property type="entry name" value="ARRESTIN DOMAIN CONTAINING PROTEIN"/>
    <property type="match status" value="1"/>
</dbReference>
<comment type="similarity">
    <text evidence="1">Belongs to the arrestin family.</text>
</comment>
<dbReference type="Gene3D" id="2.60.40.640">
    <property type="match status" value="2"/>
</dbReference>
<dbReference type="InterPro" id="IPR050357">
    <property type="entry name" value="Arrestin_domain-protein"/>
</dbReference>
<evidence type="ECO:0000313" key="4">
    <source>
        <dbReference type="Proteomes" id="UP001178508"/>
    </source>
</evidence>
<dbReference type="InterPro" id="IPR011022">
    <property type="entry name" value="Arrestin_C-like"/>
</dbReference>
<reference evidence="3" key="1">
    <citation type="submission" date="2023-08" db="EMBL/GenBank/DDBJ databases">
        <authorList>
            <person name="Alioto T."/>
            <person name="Alioto T."/>
            <person name="Gomez Garrido J."/>
        </authorList>
    </citation>
    <scope>NUCLEOTIDE SEQUENCE</scope>
</reference>
<dbReference type="SMART" id="SM01017">
    <property type="entry name" value="Arrestin_C"/>
    <property type="match status" value="1"/>
</dbReference>
<feature type="domain" description="Arrestin C-terminal-like" evidence="2">
    <location>
        <begin position="169"/>
        <end position="294"/>
    </location>
</feature>
<dbReference type="InterPro" id="IPR011021">
    <property type="entry name" value="Arrestin-like_N"/>
</dbReference>
<proteinExistence type="inferred from homology"/>
<name>A0AAV1G5K6_XYRNO</name>
<dbReference type="PANTHER" id="PTHR11188:SF135">
    <property type="entry name" value="ARRESTIN DOMAIN CONTAINING 3-LIKE-RELATED"/>
    <property type="match status" value="1"/>
</dbReference>
<evidence type="ECO:0000256" key="1">
    <source>
        <dbReference type="ARBA" id="ARBA00005298"/>
    </source>
</evidence>
<dbReference type="GO" id="GO:0015031">
    <property type="term" value="P:protein transport"/>
    <property type="evidence" value="ECO:0007669"/>
    <property type="project" value="TreeGrafter"/>
</dbReference>
<dbReference type="InterPro" id="IPR014752">
    <property type="entry name" value="Arrestin-like_C"/>
</dbReference>
<dbReference type="GO" id="GO:0007399">
    <property type="term" value="P:nervous system development"/>
    <property type="evidence" value="ECO:0007669"/>
    <property type="project" value="UniProtKB-ARBA"/>
</dbReference>
<dbReference type="EMBL" id="OY660875">
    <property type="protein sequence ID" value="CAJ1068486.1"/>
    <property type="molecule type" value="Genomic_DNA"/>
</dbReference>
<gene>
    <name evidence="3" type="ORF">XNOV1_A010245</name>
</gene>
<keyword evidence="4" id="KW-1185">Reference proteome</keyword>
<dbReference type="Proteomes" id="UP001178508">
    <property type="component" value="Chromosome 12"/>
</dbReference>
<accession>A0AAV1G5K6</accession>
<evidence type="ECO:0000259" key="2">
    <source>
        <dbReference type="SMART" id="SM01017"/>
    </source>
</evidence>
<dbReference type="Pfam" id="PF00339">
    <property type="entry name" value="Arrestin_N"/>
    <property type="match status" value="1"/>
</dbReference>
<organism evidence="3 4">
    <name type="scientific">Xyrichtys novacula</name>
    <name type="common">Pearly razorfish</name>
    <name type="synonym">Hemipteronotus novacula</name>
    <dbReference type="NCBI Taxonomy" id="13765"/>
    <lineage>
        <taxon>Eukaryota</taxon>
        <taxon>Metazoa</taxon>
        <taxon>Chordata</taxon>
        <taxon>Craniata</taxon>
        <taxon>Vertebrata</taxon>
        <taxon>Euteleostomi</taxon>
        <taxon>Actinopterygii</taxon>
        <taxon>Neopterygii</taxon>
        <taxon>Teleostei</taxon>
        <taxon>Neoteleostei</taxon>
        <taxon>Acanthomorphata</taxon>
        <taxon>Eupercaria</taxon>
        <taxon>Labriformes</taxon>
        <taxon>Labridae</taxon>
        <taxon>Xyrichtys</taxon>
    </lineage>
</organism>